<dbReference type="InterPro" id="IPR014721">
    <property type="entry name" value="Ribsml_uS5_D2-typ_fold_subgr"/>
</dbReference>
<evidence type="ECO:0008006" key="3">
    <source>
        <dbReference type="Google" id="ProtNLM"/>
    </source>
</evidence>
<dbReference type="Proteomes" id="UP001620626">
    <property type="component" value="Unassembled WGS sequence"/>
</dbReference>
<organism evidence="1 2">
    <name type="scientific">Heterodera trifolii</name>
    <dbReference type="NCBI Taxonomy" id="157864"/>
    <lineage>
        <taxon>Eukaryota</taxon>
        <taxon>Metazoa</taxon>
        <taxon>Ecdysozoa</taxon>
        <taxon>Nematoda</taxon>
        <taxon>Chromadorea</taxon>
        <taxon>Rhabditida</taxon>
        <taxon>Tylenchina</taxon>
        <taxon>Tylenchomorpha</taxon>
        <taxon>Tylenchoidea</taxon>
        <taxon>Heteroderidae</taxon>
        <taxon>Heteroderinae</taxon>
        <taxon>Heterodera</taxon>
    </lineage>
</organism>
<reference evidence="1 2" key="1">
    <citation type="submission" date="2024-10" db="EMBL/GenBank/DDBJ databases">
        <authorList>
            <person name="Kim D."/>
        </authorList>
    </citation>
    <scope>NUCLEOTIDE SEQUENCE [LARGE SCALE GENOMIC DNA]</scope>
    <source>
        <strain evidence="1">BH-2024</strain>
    </source>
</reference>
<dbReference type="EMBL" id="JBICBT010000537">
    <property type="protein sequence ID" value="KAL3110572.1"/>
    <property type="molecule type" value="Genomic_DNA"/>
</dbReference>
<keyword evidence="2" id="KW-1185">Reference proteome</keyword>
<accession>A0ABD2L5R3</accession>
<sequence length="216" mass="23134">MMQQNAFATDFRLRCNRPDCQSDYAMDMGRSLRSHVSGYHWDDHHPDTNRKPNAIGMVLGVISAHGDHAGVIEGAGRTSLLTVCLNMQPNAPGLVLGPSSSAAILCAIVSLLTNRFCRSDTAVSVNVDGFTDLLFGVGLLAVKAQAARAAVLTRLVLATQDWEALPAADSDRLTAVFVGTGQQLLALMFRRSPGEEQRAAVAAQQLTQTALFRATI</sequence>
<evidence type="ECO:0000313" key="2">
    <source>
        <dbReference type="Proteomes" id="UP001620626"/>
    </source>
</evidence>
<comment type="caution">
    <text evidence="1">The sequence shown here is derived from an EMBL/GenBank/DDBJ whole genome shotgun (WGS) entry which is preliminary data.</text>
</comment>
<proteinExistence type="predicted"/>
<dbReference type="Gene3D" id="3.30.230.10">
    <property type="match status" value="1"/>
</dbReference>
<gene>
    <name evidence="1" type="ORF">niasHT_012906</name>
</gene>
<protein>
    <recommendedName>
        <fullName evidence="3">C2H2-type domain-containing protein</fullName>
    </recommendedName>
</protein>
<evidence type="ECO:0000313" key="1">
    <source>
        <dbReference type="EMBL" id="KAL3110572.1"/>
    </source>
</evidence>
<name>A0ABD2L5R3_9BILA</name>
<dbReference type="AlphaFoldDB" id="A0ABD2L5R3"/>